<dbReference type="Gene3D" id="1.20.140.10">
    <property type="entry name" value="Butyryl-CoA Dehydrogenase, subunit A, domain 3"/>
    <property type="match status" value="1"/>
</dbReference>
<dbReference type="InterPro" id="IPR006089">
    <property type="entry name" value="Acyl-CoA_DH_CS"/>
</dbReference>
<organism evidence="10 11">
    <name type="scientific">Conexibacter woesei (strain DSM 14684 / CCUG 47730 / CIP 108061 / JCM 11494 / NBRC 100937 / ID131577)</name>
    <dbReference type="NCBI Taxonomy" id="469383"/>
    <lineage>
        <taxon>Bacteria</taxon>
        <taxon>Bacillati</taxon>
        <taxon>Actinomycetota</taxon>
        <taxon>Thermoleophilia</taxon>
        <taxon>Solirubrobacterales</taxon>
        <taxon>Conexibacteraceae</taxon>
        <taxon>Conexibacter</taxon>
    </lineage>
</organism>
<dbReference type="HOGENOM" id="CLU_018204_0_2_11"/>
<feature type="domain" description="Acyl-CoA oxidase/dehydrogenase middle" evidence="8">
    <location>
        <begin position="126"/>
        <end position="221"/>
    </location>
</feature>
<dbReference type="RefSeq" id="WP_012933813.1">
    <property type="nucleotide sequence ID" value="NC_013739.1"/>
</dbReference>
<evidence type="ECO:0000259" key="9">
    <source>
        <dbReference type="Pfam" id="PF02771"/>
    </source>
</evidence>
<dbReference type="InterPro" id="IPR036250">
    <property type="entry name" value="AcylCo_DH-like_C"/>
</dbReference>
<evidence type="ECO:0000256" key="4">
    <source>
        <dbReference type="ARBA" id="ARBA00022827"/>
    </source>
</evidence>
<dbReference type="KEGG" id="cwo:Cwoe_2338"/>
<dbReference type="STRING" id="469383.Cwoe_2338"/>
<evidence type="ECO:0000313" key="11">
    <source>
        <dbReference type="Proteomes" id="UP000008229"/>
    </source>
</evidence>
<dbReference type="InterPro" id="IPR046373">
    <property type="entry name" value="Acyl-CoA_Oxase/DH_mid-dom_sf"/>
</dbReference>
<gene>
    <name evidence="10" type="ordered locus">Cwoe_2338</name>
</gene>
<dbReference type="OrthoDB" id="3808885at2"/>
<reference evidence="10 11" key="1">
    <citation type="journal article" date="2010" name="Stand. Genomic Sci.">
        <title>Complete genome sequence of Conexibacter woesei type strain (ID131577).</title>
        <authorList>
            <person name="Pukall R."/>
            <person name="Lapidus A."/>
            <person name="Glavina Del Rio T."/>
            <person name="Copeland A."/>
            <person name="Tice H."/>
            <person name="Cheng J.-F."/>
            <person name="Lucas S."/>
            <person name="Chen F."/>
            <person name="Nolan M."/>
            <person name="Bruce D."/>
            <person name="Goodwin L."/>
            <person name="Pitluck S."/>
            <person name="Mavromatis K."/>
            <person name="Ivanova N."/>
            <person name="Ovchinnikova G."/>
            <person name="Pati A."/>
            <person name="Chen A."/>
            <person name="Palaniappan K."/>
            <person name="Land M."/>
            <person name="Hauser L."/>
            <person name="Chang Y.-J."/>
            <person name="Jeffries C.D."/>
            <person name="Chain P."/>
            <person name="Meincke L."/>
            <person name="Sims D."/>
            <person name="Brettin T."/>
            <person name="Detter J.C."/>
            <person name="Rohde M."/>
            <person name="Goeker M."/>
            <person name="Bristow J."/>
            <person name="Eisen J.A."/>
            <person name="Markowitz V."/>
            <person name="Kyrpides N.C."/>
            <person name="Klenk H.-P."/>
            <person name="Hugenholtz P."/>
        </authorList>
    </citation>
    <scope>NUCLEOTIDE SEQUENCE [LARGE SCALE GENOMIC DNA]</scope>
    <source>
        <strain evidence="11">DSM 14684 / CIP 108061 / JCM 11494 / NBRC 100937 / ID131577</strain>
    </source>
</reference>
<evidence type="ECO:0000313" key="10">
    <source>
        <dbReference type="EMBL" id="ADB50762.1"/>
    </source>
</evidence>
<dbReference type="SUPFAM" id="SSF47203">
    <property type="entry name" value="Acyl-CoA dehydrogenase C-terminal domain-like"/>
    <property type="match status" value="1"/>
</dbReference>
<dbReference type="SUPFAM" id="SSF56645">
    <property type="entry name" value="Acyl-CoA dehydrogenase NM domain-like"/>
    <property type="match status" value="1"/>
</dbReference>
<dbReference type="InterPro" id="IPR009100">
    <property type="entry name" value="AcylCoA_DH/oxidase_NM_dom_sf"/>
</dbReference>
<dbReference type="Pfam" id="PF02770">
    <property type="entry name" value="Acyl-CoA_dh_M"/>
    <property type="match status" value="1"/>
</dbReference>
<keyword evidence="5 6" id="KW-0560">Oxidoreductase</keyword>
<dbReference type="eggNOG" id="COG1960">
    <property type="taxonomic scope" value="Bacteria"/>
</dbReference>
<sequence length="391" mass="41068">MSALADVLLGAPELELRERVRAVARADVAPRAADVDRDARFPHESYQALARAGLAGLLVPPALGGSGGSVLGYVVAMEEIAAACPATATVYMTQMHAANPILMAGSDEQRRRWLPLLCDGSAYGSLAVSEPEAGSDVAALRTFARRDGEDGYVLDGAKTFITTGDRADVVVLFATVDRTAGRDGITAFLIERGTPGLVAGPAMHKLGMRGSSTVELFLDGVRAPVAARLGSERGGWALSMRSVVKSRLSAAAQGVGIARGAYEHARTWAHERGLLRGSRGVAQDAQFALAEADARIAAMRALLQQTAALVDRADGAEPVAQVSAAKLVCTDGAMAICDELVDLLGPDGDDERHGVERYLRDAKVTQIYDGTNQIQRLLIARDVRADAEAAA</sequence>
<dbReference type="InterPro" id="IPR013786">
    <property type="entry name" value="AcylCoA_DH/ox_N"/>
</dbReference>
<dbReference type="PANTHER" id="PTHR43884">
    <property type="entry name" value="ACYL-COA DEHYDROGENASE"/>
    <property type="match status" value="1"/>
</dbReference>
<dbReference type="GO" id="GO:0003995">
    <property type="term" value="F:acyl-CoA dehydrogenase activity"/>
    <property type="evidence" value="ECO:0007669"/>
    <property type="project" value="InterPro"/>
</dbReference>
<evidence type="ECO:0000259" key="7">
    <source>
        <dbReference type="Pfam" id="PF00441"/>
    </source>
</evidence>
<reference evidence="11" key="2">
    <citation type="submission" date="2010-01" db="EMBL/GenBank/DDBJ databases">
        <title>The complete genome of Conexibacter woesei DSM 14684.</title>
        <authorList>
            <consortium name="US DOE Joint Genome Institute (JGI-PGF)"/>
            <person name="Lucas S."/>
            <person name="Copeland A."/>
            <person name="Lapidus A."/>
            <person name="Glavina del Rio T."/>
            <person name="Dalin E."/>
            <person name="Tice H."/>
            <person name="Bruce D."/>
            <person name="Goodwin L."/>
            <person name="Pitluck S."/>
            <person name="Kyrpides N."/>
            <person name="Mavromatis K."/>
            <person name="Ivanova N."/>
            <person name="Mikhailova N."/>
            <person name="Chertkov O."/>
            <person name="Brettin T."/>
            <person name="Detter J.C."/>
            <person name="Han C."/>
            <person name="Larimer F."/>
            <person name="Land M."/>
            <person name="Hauser L."/>
            <person name="Markowitz V."/>
            <person name="Cheng J.-F."/>
            <person name="Hugenholtz P."/>
            <person name="Woyke T."/>
            <person name="Wu D."/>
            <person name="Pukall R."/>
            <person name="Steenblock K."/>
            <person name="Schneider S."/>
            <person name="Klenk H.-P."/>
            <person name="Eisen J.A."/>
        </authorList>
    </citation>
    <scope>NUCLEOTIDE SEQUENCE [LARGE SCALE GENOMIC DNA]</scope>
    <source>
        <strain evidence="11">DSM 14684 / CIP 108061 / JCM 11494 / NBRC 100937 / ID131577</strain>
    </source>
</reference>
<keyword evidence="3 6" id="KW-0285">Flavoprotein</keyword>
<keyword evidence="11" id="KW-1185">Reference proteome</keyword>
<dbReference type="PROSITE" id="PS00072">
    <property type="entry name" value="ACYL_COA_DH_1"/>
    <property type="match status" value="1"/>
</dbReference>
<evidence type="ECO:0000256" key="5">
    <source>
        <dbReference type="ARBA" id="ARBA00023002"/>
    </source>
</evidence>
<dbReference type="EMBL" id="CP001854">
    <property type="protein sequence ID" value="ADB50762.1"/>
    <property type="molecule type" value="Genomic_DNA"/>
</dbReference>
<feature type="domain" description="Acyl-CoA dehydrogenase/oxidase C-terminal" evidence="7">
    <location>
        <begin position="234"/>
        <end position="382"/>
    </location>
</feature>
<keyword evidence="4 6" id="KW-0274">FAD</keyword>
<dbReference type="PIRSF" id="PIRSF016578">
    <property type="entry name" value="HsaA"/>
    <property type="match status" value="1"/>
</dbReference>
<dbReference type="Gene3D" id="2.40.110.10">
    <property type="entry name" value="Butyryl-CoA Dehydrogenase, subunit A, domain 2"/>
    <property type="match status" value="1"/>
</dbReference>
<dbReference type="InterPro" id="IPR009075">
    <property type="entry name" value="AcylCo_DH/oxidase_C"/>
</dbReference>
<dbReference type="AlphaFoldDB" id="D3F6J5"/>
<dbReference type="FunFam" id="2.40.110.10:FF:000002">
    <property type="entry name" value="Acyl-CoA dehydrogenase fadE12"/>
    <property type="match status" value="1"/>
</dbReference>
<dbReference type="InterPro" id="IPR037069">
    <property type="entry name" value="AcylCoA_DH/ox_N_sf"/>
</dbReference>
<proteinExistence type="inferred from homology"/>
<evidence type="ECO:0000256" key="6">
    <source>
        <dbReference type="RuleBase" id="RU362125"/>
    </source>
</evidence>
<dbReference type="InterPro" id="IPR006091">
    <property type="entry name" value="Acyl-CoA_Oxase/DH_mid-dom"/>
</dbReference>
<dbReference type="Pfam" id="PF02771">
    <property type="entry name" value="Acyl-CoA_dh_N"/>
    <property type="match status" value="1"/>
</dbReference>
<evidence type="ECO:0000256" key="3">
    <source>
        <dbReference type="ARBA" id="ARBA00022630"/>
    </source>
</evidence>
<comment type="similarity">
    <text evidence="2 6">Belongs to the acyl-CoA dehydrogenase family.</text>
</comment>
<dbReference type="GO" id="GO:0050660">
    <property type="term" value="F:flavin adenine dinucleotide binding"/>
    <property type="evidence" value="ECO:0007669"/>
    <property type="project" value="InterPro"/>
</dbReference>
<evidence type="ECO:0000259" key="8">
    <source>
        <dbReference type="Pfam" id="PF02770"/>
    </source>
</evidence>
<dbReference type="Gene3D" id="1.10.540.10">
    <property type="entry name" value="Acyl-CoA dehydrogenase/oxidase, N-terminal domain"/>
    <property type="match status" value="1"/>
</dbReference>
<name>D3F6J5_CONWI</name>
<comment type="cofactor">
    <cofactor evidence="1 6">
        <name>FAD</name>
        <dbReference type="ChEBI" id="CHEBI:57692"/>
    </cofactor>
</comment>
<protein>
    <submittedName>
        <fullName evidence="10">Acyl-CoA dehydrogenase domain protein</fullName>
    </submittedName>
</protein>
<dbReference type="PANTHER" id="PTHR43884:SF12">
    <property type="entry name" value="ISOVALERYL-COA DEHYDROGENASE, MITOCHONDRIAL-RELATED"/>
    <property type="match status" value="1"/>
</dbReference>
<evidence type="ECO:0000256" key="2">
    <source>
        <dbReference type="ARBA" id="ARBA00009347"/>
    </source>
</evidence>
<evidence type="ECO:0000256" key="1">
    <source>
        <dbReference type="ARBA" id="ARBA00001974"/>
    </source>
</evidence>
<dbReference type="Pfam" id="PF00441">
    <property type="entry name" value="Acyl-CoA_dh_1"/>
    <property type="match status" value="1"/>
</dbReference>
<feature type="domain" description="Acyl-CoA dehydrogenase/oxidase N-terminal" evidence="9">
    <location>
        <begin position="14"/>
        <end position="120"/>
    </location>
</feature>
<dbReference type="Proteomes" id="UP000008229">
    <property type="component" value="Chromosome"/>
</dbReference>
<accession>D3F6J5</accession>